<name>A0A255DHQ6_9MYCO</name>
<dbReference type="RefSeq" id="WP_094480356.1">
    <property type="nucleotide sequence ID" value="NZ_NOZR01000010.1"/>
</dbReference>
<keyword evidence="2" id="KW-1185">Reference proteome</keyword>
<dbReference type="AlphaFoldDB" id="A0A255DHQ6"/>
<proteinExistence type="predicted"/>
<organism evidence="1 2">
    <name type="scientific">Mycolicibacterium sphagni</name>
    <dbReference type="NCBI Taxonomy" id="1786"/>
    <lineage>
        <taxon>Bacteria</taxon>
        <taxon>Bacillati</taxon>
        <taxon>Actinomycetota</taxon>
        <taxon>Actinomycetes</taxon>
        <taxon>Mycobacteriales</taxon>
        <taxon>Mycobacteriaceae</taxon>
        <taxon>Mycolicibacterium</taxon>
    </lineage>
</organism>
<protein>
    <recommendedName>
        <fullName evidence="3">Helix-turn-helix domain-containing protein</fullName>
    </recommendedName>
</protein>
<evidence type="ECO:0000313" key="1">
    <source>
        <dbReference type="EMBL" id="OYN78896.1"/>
    </source>
</evidence>
<gene>
    <name evidence="1" type="ORF">CG716_13590</name>
</gene>
<dbReference type="Proteomes" id="UP000216063">
    <property type="component" value="Unassembled WGS sequence"/>
</dbReference>
<reference evidence="1 2" key="1">
    <citation type="submission" date="2017-07" db="EMBL/GenBank/DDBJ databases">
        <title>The new phylogeny of genus Mycobacterium.</title>
        <authorList>
            <person name="Tortoli E."/>
            <person name="Trovato A."/>
            <person name="Cirillo D.M."/>
        </authorList>
    </citation>
    <scope>NUCLEOTIDE SEQUENCE [LARGE SCALE GENOMIC DNA]</scope>
    <source>
        <strain evidence="1 2">ATCC 33027</strain>
    </source>
</reference>
<evidence type="ECO:0008006" key="3">
    <source>
        <dbReference type="Google" id="ProtNLM"/>
    </source>
</evidence>
<dbReference type="EMBL" id="NOZR01000010">
    <property type="protein sequence ID" value="OYN78896.1"/>
    <property type="molecule type" value="Genomic_DNA"/>
</dbReference>
<evidence type="ECO:0000313" key="2">
    <source>
        <dbReference type="Proteomes" id="UP000216063"/>
    </source>
</evidence>
<comment type="caution">
    <text evidence="1">The sequence shown here is derived from an EMBL/GenBank/DDBJ whole genome shotgun (WGS) entry which is preliminary data.</text>
</comment>
<accession>A0A255DHQ6</accession>
<sequence>MIGPGDMLQLTGDQVAAVRYAVSDLIALRLLGNRPIPPALLALQKFLAASPRGSQTDCNEQQLEHEGLIDTAAAAEILGRTPRRVRQIRTDLDGVQISGRWVFRRKNVVEYAEAKGIGNAPNRDVEARRGGISQGAA</sequence>